<keyword evidence="3" id="KW-1185">Reference proteome</keyword>
<organism evidence="2 3">
    <name type="scientific">Oldenlandia corymbosa var. corymbosa</name>
    <dbReference type="NCBI Taxonomy" id="529605"/>
    <lineage>
        <taxon>Eukaryota</taxon>
        <taxon>Viridiplantae</taxon>
        <taxon>Streptophyta</taxon>
        <taxon>Embryophyta</taxon>
        <taxon>Tracheophyta</taxon>
        <taxon>Spermatophyta</taxon>
        <taxon>Magnoliopsida</taxon>
        <taxon>eudicotyledons</taxon>
        <taxon>Gunneridae</taxon>
        <taxon>Pentapetalae</taxon>
        <taxon>asterids</taxon>
        <taxon>lamiids</taxon>
        <taxon>Gentianales</taxon>
        <taxon>Rubiaceae</taxon>
        <taxon>Rubioideae</taxon>
        <taxon>Spermacoceae</taxon>
        <taxon>Hedyotis-Oldenlandia complex</taxon>
        <taxon>Oldenlandia</taxon>
    </lineage>
</organism>
<dbReference type="Proteomes" id="UP001161247">
    <property type="component" value="Chromosome 6"/>
</dbReference>
<reference evidence="2" key="1">
    <citation type="submission" date="2023-03" db="EMBL/GenBank/DDBJ databases">
        <authorList>
            <person name="Julca I."/>
        </authorList>
    </citation>
    <scope>NUCLEOTIDE SEQUENCE</scope>
</reference>
<evidence type="ECO:0000313" key="3">
    <source>
        <dbReference type="Proteomes" id="UP001161247"/>
    </source>
</evidence>
<gene>
    <name evidence="2" type="ORF">OLC1_LOCUS16993</name>
</gene>
<sequence>MSEQLEIPRDFGRDFRELIIDMTKLRGPNGKIWDVEVEERTLEGENSPAAAANGHGREEGGCRRKTFFFKEGRRKSVRDQEVERGGAVGMGYSGGQLRDLPEPHHASVHRMPGEPGQRHQRRVYGGLGGLQPRFPLPLHQPLA</sequence>
<protein>
    <submittedName>
        <fullName evidence="2">OLC1v1008756C1</fullName>
    </submittedName>
</protein>
<feature type="compositionally biased region" description="Basic residues" evidence="1">
    <location>
        <begin position="63"/>
        <end position="76"/>
    </location>
</feature>
<dbReference type="EMBL" id="OX459123">
    <property type="protein sequence ID" value="CAI9109025.1"/>
    <property type="molecule type" value="Genomic_DNA"/>
</dbReference>
<name>A0AAV1DM94_OLDCO</name>
<evidence type="ECO:0000256" key="1">
    <source>
        <dbReference type="SAM" id="MobiDB-lite"/>
    </source>
</evidence>
<evidence type="ECO:0000313" key="2">
    <source>
        <dbReference type="EMBL" id="CAI9109025.1"/>
    </source>
</evidence>
<proteinExistence type="predicted"/>
<accession>A0AAV1DM94</accession>
<dbReference type="AlphaFoldDB" id="A0AAV1DM94"/>
<feature type="region of interest" description="Disordered" evidence="1">
    <location>
        <begin position="42"/>
        <end position="143"/>
    </location>
</feature>